<evidence type="ECO:0000256" key="4">
    <source>
        <dbReference type="ARBA" id="ARBA00011353"/>
    </source>
</evidence>
<keyword evidence="13" id="KW-0804">Transcription</keyword>
<dbReference type="InterPro" id="IPR023626">
    <property type="entry name" value="Ribosomal_eL39_dom_sf"/>
</dbReference>
<dbReference type="InterPro" id="IPR040706">
    <property type="entry name" value="Zf-MYST"/>
</dbReference>
<comment type="catalytic activity">
    <reaction evidence="21">
        <text>L-lysyl-[histone] + acetyl-CoA = N(6)-acetyl-L-lysyl-[histone] + CoA + H(+)</text>
        <dbReference type="Rhea" id="RHEA:21992"/>
        <dbReference type="Rhea" id="RHEA-COMP:9845"/>
        <dbReference type="Rhea" id="RHEA-COMP:11338"/>
        <dbReference type="ChEBI" id="CHEBI:15378"/>
        <dbReference type="ChEBI" id="CHEBI:29969"/>
        <dbReference type="ChEBI" id="CHEBI:57287"/>
        <dbReference type="ChEBI" id="CHEBI:57288"/>
        <dbReference type="ChEBI" id="CHEBI:61930"/>
        <dbReference type="EC" id="2.3.1.48"/>
    </reaction>
    <physiologicalReaction direction="left-to-right" evidence="21">
        <dbReference type="Rhea" id="RHEA:21993"/>
    </physiologicalReaction>
</comment>
<dbReference type="GO" id="GO:0003712">
    <property type="term" value="F:transcription coregulator activity"/>
    <property type="evidence" value="ECO:0007669"/>
    <property type="project" value="TreeGrafter"/>
</dbReference>
<dbReference type="PROSITE" id="PS51726">
    <property type="entry name" value="MYST_HAT"/>
    <property type="match status" value="1"/>
</dbReference>
<evidence type="ECO:0000256" key="11">
    <source>
        <dbReference type="ARBA" id="ARBA00023015"/>
    </source>
</evidence>
<evidence type="ECO:0000256" key="13">
    <source>
        <dbReference type="ARBA" id="ARBA00023163"/>
    </source>
</evidence>
<gene>
    <name evidence="25" type="ORF">E3P86_02745</name>
</gene>
<dbReference type="Pfam" id="PF01853">
    <property type="entry name" value="MOZ_SAS"/>
    <property type="match status" value="1"/>
</dbReference>
<comment type="catalytic activity">
    <reaction evidence="20">
        <text>L-lysyl-[protein] + acetyl-CoA = N(6)-acetyl-L-lysyl-[protein] + CoA + H(+)</text>
        <dbReference type="Rhea" id="RHEA:45948"/>
        <dbReference type="Rhea" id="RHEA-COMP:9752"/>
        <dbReference type="Rhea" id="RHEA-COMP:10731"/>
        <dbReference type="ChEBI" id="CHEBI:15378"/>
        <dbReference type="ChEBI" id="CHEBI:29969"/>
        <dbReference type="ChEBI" id="CHEBI:57287"/>
        <dbReference type="ChEBI" id="CHEBI:57288"/>
        <dbReference type="ChEBI" id="CHEBI:61930"/>
    </reaction>
    <physiologicalReaction direction="left-to-right" evidence="20">
        <dbReference type="Rhea" id="RHEA:45949"/>
    </physiologicalReaction>
</comment>
<dbReference type="PANTHER" id="PTHR10615:SF218">
    <property type="entry name" value="HISTONE ACETYLTRANSFERASE ESA1"/>
    <property type="match status" value="1"/>
</dbReference>
<evidence type="ECO:0000256" key="3">
    <source>
        <dbReference type="ARBA" id="ARBA00010107"/>
    </source>
</evidence>
<dbReference type="EMBL" id="SPOI01000154">
    <property type="protein sequence ID" value="TIB34960.1"/>
    <property type="molecule type" value="Genomic_DNA"/>
</dbReference>
<keyword evidence="14" id="KW-0234">DNA repair</keyword>
<name>A0A4T0IXS8_WALIC</name>
<comment type="similarity">
    <text evidence="3">Belongs to the MYST (SAS/MOZ) family.</text>
</comment>
<comment type="caution">
    <text evidence="25">The sequence shown here is derived from an EMBL/GenBank/DDBJ whole genome shotgun (WGS) entry which is preliminary data.</text>
</comment>
<dbReference type="AlphaFoldDB" id="A0A4T0IXS8"/>
<dbReference type="InterPro" id="IPR016181">
    <property type="entry name" value="Acyl_CoA_acyltransferase"/>
</dbReference>
<dbReference type="InterPro" id="IPR016197">
    <property type="entry name" value="Chromo-like_dom_sf"/>
</dbReference>
<keyword evidence="8" id="KW-0156">Chromatin regulator</keyword>
<dbReference type="InterPro" id="IPR036388">
    <property type="entry name" value="WH-like_DNA-bd_sf"/>
</dbReference>
<feature type="domain" description="MYST-type HAT" evidence="24">
    <location>
        <begin position="249"/>
        <end position="521"/>
    </location>
</feature>
<dbReference type="FunFam" id="3.40.630.30:FF:000002">
    <property type="entry name" value="Histone acetyltransferase"/>
    <property type="match status" value="1"/>
</dbReference>
<evidence type="ECO:0000256" key="21">
    <source>
        <dbReference type="ARBA" id="ARBA00048940"/>
    </source>
</evidence>
<dbReference type="Pfam" id="PF11717">
    <property type="entry name" value="Tudor-knot"/>
    <property type="match status" value="1"/>
</dbReference>
<evidence type="ECO:0000256" key="19">
    <source>
        <dbReference type="ARBA" id="ARBA00047752"/>
    </source>
</evidence>
<evidence type="ECO:0000256" key="7">
    <source>
        <dbReference type="ARBA" id="ARBA00022763"/>
    </source>
</evidence>
<dbReference type="FunFam" id="1.10.10.10:FF:000022">
    <property type="entry name" value="Histone acetyltransferase"/>
    <property type="match status" value="1"/>
</dbReference>
<keyword evidence="7" id="KW-0227">DNA damage</keyword>
<sequence>MVETDKIGKRREEKGEERDSIIGGVGTKKQRQNRPIPQWFRLKSDTNIQYNAIWVRVPVSDNDSEDRKADILSIRSIDPDNDYIQVDGDQPTKDFYLHFVNFNKRLDTWLNAKHVLLDREVTWPKPQKDSASSPSTPKSTNKSAPNNPSLLRKAATKAGKLATGHKKRKLDSSSATTPGAPPATPGAPSKETHGISSDEDADGDMEPDSEPGTPLAKPNQQPTSTFSKEEEIEKLRTSGSMTQNPHEVARVKNLNKVSIGAHQVEAWYFSPYPVEYSHIPTLFICEFCLGYYASPKQLERHRHKCTIVHPPGNEIYRHENISFFEIDGRKQKSWCRHLCLLSKLFLDHKTLYYDVDPFLYYIMTQKDETGYHLVGYFSKEKESAEAYNVACILTLPQFQRMGYGKLLIEFSYELTKREGKLGSPEKPLSDLGLLGYRAYWGETILGLLMTMGDDDISIDEIAQKTAINHADVMYTLQSLSLLKTFKGQHILALNDNIIENYERAAKKTRRRIDGSKLVWKPPVFTREQLRWPIAQHLLNAASIRLTTCDFHSMPDELTYYFSVTLASFRRFIGEVFNSALNDVVKYMYRQHAQVQLVYYRSWCFVTVEHVREHFLGGGGSDLAGLYKSK</sequence>
<dbReference type="SUPFAM" id="SSF48662">
    <property type="entry name" value="Ribosomal protein L39e"/>
    <property type="match status" value="1"/>
</dbReference>
<evidence type="ECO:0000256" key="6">
    <source>
        <dbReference type="ARBA" id="ARBA00022679"/>
    </source>
</evidence>
<keyword evidence="15" id="KW-0539">Nucleus</keyword>
<evidence type="ECO:0000256" key="5">
    <source>
        <dbReference type="ARBA" id="ARBA00013184"/>
    </source>
</evidence>
<dbReference type="Gene3D" id="1.10.1620.10">
    <property type="entry name" value="Ribosomal protein L39e"/>
    <property type="match status" value="1"/>
</dbReference>
<keyword evidence="9" id="KW-0689">Ribosomal protein</keyword>
<keyword evidence="6" id="KW-0808">Transferase</keyword>
<comment type="similarity">
    <text evidence="2">Belongs to the eukaryotic ribosomal protein eL39 family.</text>
</comment>
<reference evidence="25 26" key="1">
    <citation type="submission" date="2019-03" db="EMBL/GenBank/DDBJ databases">
        <title>Sequencing 23 genomes of Wallemia ichthyophaga.</title>
        <authorList>
            <person name="Gostincar C."/>
        </authorList>
    </citation>
    <scope>NUCLEOTIDE SEQUENCE [LARGE SCALE GENOMIC DNA]</scope>
    <source>
        <strain evidence="25 26">EXF-6200</strain>
    </source>
</reference>
<comment type="catalytic activity">
    <reaction evidence="18">
        <text>2-hydroxyisobutanoyl-CoA + L-lysyl-[protein] = N(6)-(2-hydroxyisobutanoyl)-L-lysyl-[protein] + CoA + H(+)</text>
        <dbReference type="Rhea" id="RHEA:24180"/>
        <dbReference type="Rhea" id="RHEA-COMP:9752"/>
        <dbReference type="Rhea" id="RHEA-COMP:15921"/>
        <dbReference type="ChEBI" id="CHEBI:15378"/>
        <dbReference type="ChEBI" id="CHEBI:29969"/>
        <dbReference type="ChEBI" id="CHEBI:57287"/>
        <dbReference type="ChEBI" id="CHEBI:131780"/>
        <dbReference type="ChEBI" id="CHEBI:144968"/>
    </reaction>
    <physiologicalReaction direction="left-to-right" evidence="18">
        <dbReference type="Rhea" id="RHEA:24181"/>
    </physiologicalReaction>
</comment>
<evidence type="ECO:0000256" key="16">
    <source>
        <dbReference type="ARBA" id="ARBA00023274"/>
    </source>
</evidence>
<dbReference type="InterPro" id="IPR025995">
    <property type="entry name" value="Tudor-knot"/>
</dbReference>
<feature type="active site" description="Proton donor/acceptor" evidence="22">
    <location>
        <position position="425"/>
    </location>
</feature>
<dbReference type="GO" id="GO:0003682">
    <property type="term" value="F:chromatin binding"/>
    <property type="evidence" value="ECO:0007669"/>
    <property type="project" value="TreeGrafter"/>
</dbReference>
<evidence type="ECO:0000256" key="12">
    <source>
        <dbReference type="ARBA" id="ARBA00023159"/>
    </source>
</evidence>
<dbReference type="GO" id="GO:1990904">
    <property type="term" value="C:ribonucleoprotein complex"/>
    <property type="evidence" value="ECO:0007669"/>
    <property type="project" value="UniProtKB-KW"/>
</dbReference>
<dbReference type="PANTHER" id="PTHR10615">
    <property type="entry name" value="HISTONE ACETYLTRANSFERASE"/>
    <property type="match status" value="1"/>
</dbReference>
<dbReference type="Pfam" id="PF00832">
    <property type="entry name" value="Ribosomal_L39"/>
    <property type="match status" value="1"/>
</dbReference>
<keyword evidence="16" id="KW-0687">Ribonucleoprotein</keyword>
<protein>
    <recommendedName>
        <fullName evidence="5">histone acetyltransferase</fullName>
        <ecNumber evidence="5">2.3.1.48</ecNumber>
    </recommendedName>
</protein>
<dbReference type="Gene3D" id="2.30.30.140">
    <property type="match status" value="1"/>
</dbReference>
<dbReference type="GO" id="GO:0106226">
    <property type="term" value="F:peptide 2-hydroxyisobutyryltransferase activity"/>
    <property type="evidence" value="ECO:0007669"/>
    <property type="project" value="RHEA"/>
</dbReference>
<dbReference type="CDD" id="cd04301">
    <property type="entry name" value="NAT_SF"/>
    <property type="match status" value="1"/>
</dbReference>
<keyword evidence="10" id="KW-0007">Acetylation</keyword>
<feature type="region of interest" description="Disordered" evidence="23">
    <location>
        <begin position="1"/>
        <end position="35"/>
    </location>
</feature>
<evidence type="ECO:0000313" key="26">
    <source>
        <dbReference type="Proteomes" id="UP000310689"/>
    </source>
</evidence>
<evidence type="ECO:0000256" key="22">
    <source>
        <dbReference type="PIRSR" id="PIRSR602717-51"/>
    </source>
</evidence>
<dbReference type="GO" id="GO:0005634">
    <property type="term" value="C:nucleus"/>
    <property type="evidence" value="ECO:0007669"/>
    <property type="project" value="UniProtKB-SubCell"/>
</dbReference>
<keyword evidence="12" id="KW-0010">Activator</keyword>
<evidence type="ECO:0000256" key="17">
    <source>
        <dbReference type="ARBA" id="ARBA00045805"/>
    </source>
</evidence>
<dbReference type="GO" id="GO:0003735">
    <property type="term" value="F:structural constituent of ribosome"/>
    <property type="evidence" value="ECO:0007669"/>
    <property type="project" value="InterPro"/>
</dbReference>
<accession>A0A4T0IXS8</accession>
<dbReference type="Proteomes" id="UP000310689">
    <property type="component" value="Unassembled WGS sequence"/>
</dbReference>
<dbReference type="GO" id="GO:0005840">
    <property type="term" value="C:ribosome"/>
    <property type="evidence" value="ECO:0007669"/>
    <property type="project" value="UniProtKB-KW"/>
</dbReference>
<dbReference type="GO" id="GO:0000785">
    <property type="term" value="C:chromatin"/>
    <property type="evidence" value="ECO:0007669"/>
    <property type="project" value="TreeGrafter"/>
</dbReference>
<evidence type="ECO:0000256" key="20">
    <source>
        <dbReference type="ARBA" id="ARBA00047787"/>
    </source>
</evidence>
<dbReference type="Gene3D" id="3.40.630.30">
    <property type="match status" value="1"/>
</dbReference>
<dbReference type="GO" id="GO:0006357">
    <property type="term" value="P:regulation of transcription by RNA polymerase II"/>
    <property type="evidence" value="ECO:0007669"/>
    <property type="project" value="TreeGrafter"/>
</dbReference>
<evidence type="ECO:0000256" key="15">
    <source>
        <dbReference type="ARBA" id="ARBA00023242"/>
    </source>
</evidence>
<dbReference type="InterPro" id="IPR002717">
    <property type="entry name" value="HAT_MYST-type"/>
</dbReference>
<feature type="region of interest" description="Disordered" evidence="23">
    <location>
        <begin position="124"/>
        <end position="247"/>
    </location>
</feature>
<dbReference type="SUPFAM" id="SSF55729">
    <property type="entry name" value="Acyl-CoA N-acyltransferases (Nat)"/>
    <property type="match status" value="1"/>
</dbReference>
<dbReference type="Pfam" id="PF17772">
    <property type="entry name" value="zf-MYST"/>
    <property type="match status" value="1"/>
</dbReference>
<dbReference type="InterPro" id="IPR000077">
    <property type="entry name" value="Ribosomal_eL39"/>
</dbReference>
<keyword evidence="11" id="KW-0805">Transcription regulation</keyword>
<dbReference type="GO" id="GO:0006412">
    <property type="term" value="P:translation"/>
    <property type="evidence" value="ECO:0007669"/>
    <property type="project" value="InterPro"/>
</dbReference>
<evidence type="ECO:0000313" key="25">
    <source>
        <dbReference type="EMBL" id="TIB34960.1"/>
    </source>
</evidence>
<dbReference type="Gene3D" id="1.10.10.10">
    <property type="entry name" value="Winged helix-like DNA-binding domain superfamily/Winged helix DNA-binding domain"/>
    <property type="match status" value="1"/>
</dbReference>
<dbReference type="GO" id="GO:0140064">
    <property type="term" value="F:peptide crotonyltransferase activity"/>
    <property type="evidence" value="ECO:0007669"/>
    <property type="project" value="RHEA"/>
</dbReference>
<evidence type="ECO:0000256" key="1">
    <source>
        <dbReference type="ARBA" id="ARBA00004123"/>
    </source>
</evidence>
<evidence type="ECO:0000256" key="23">
    <source>
        <dbReference type="SAM" id="MobiDB-lite"/>
    </source>
</evidence>
<evidence type="ECO:0000256" key="9">
    <source>
        <dbReference type="ARBA" id="ARBA00022980"/>
    </source>
</evidence>
<feature type="compositionally biased region" description="Basic and acidic residues" evidence="23">
    <location>
        <begin position="1"/>
        <end position="20"/>
    </location>
</feature>
<comment type="subunit">
    <text evidence="4">Component of the NuA4 histone acetyltransferase complex.</text>
</comment>
<evidence type="ECO:0000256" key="18">
    <source>
        <dbReference type="ARBA" id="ARBA00047557"/>
    </source>
</evidence>
<feature type="compositionally biased region" description="Acidic residues" evidence="23">
    <location>
        <begin position="197"/>
        <end position="209"/>
    </location>
</feature>
<evidence type="ECO:0000259" key="24">
    <source>
        <dbReference type="PROSITE" id="PS51726"/>
    </source>
</evidence>
<dbReference type="FunFam" id="3.30.60.60:FF:000001">
    <property type="entry name" value="Histone acetyltransferase"/>
    <property type="match status" value="1"/>
</dbReference>
<feature type="compositionally biased region" description="Basic and acidic residues" evidence="23">
    <location>
        <begin position="227"/>
        <end position="236"/>
    </location>
</feature>
<dbReference type="GO" id="GO:0004402">
    <property type="term" value="F:histone acetyltransferase activity"/>
    <property type="evidence" value="ECO:0007669"/>
    <property type="project" value="InterPro"/>
</dbReference>
<comment type="subcellular location">
    <subcellularLocation>
        <location evidence="1">Nucleus</location>
    </subcellularLocation>
</comment>
<dbReference type="Gene3D" id="3.30.60.60">
    <property type="entry name" value="N-acetyl transferase-like"/>
    <property type="match status" value="1"/>
</dbReference>
<dbReference type="SUPFAM" id="SSF54160">
    <property type="entry name" value="Chromo domain-like"/>
    <property type="match status" value="1"/>
</dbReference>
<evidence type="ECO:0000256" key="10">
    <source>
        <dbReference type="ARBA" id="ARBA00022990"/>
    </source>
</evidence>
<evidence type="ECO:0000256" key="8">
    <source>
        <dbReference type="ARBA" id="ARBA00022853"/>
    </source>
</evidence>
<organism evidence="25 26">
    <name type="scientific">Wallemia ichthyophaga</name>
    <dbReference type="NCBI Taxonomy" id="245174"/>
    <lineage>
        <taxon>Eukaryota</taxon>
        <taxon>Fungi</taxon>
        <taxon>Dikarya</taxon>
        <taxon>Basidiomycota</taxon>
        <taxon>Wallemiomycotina</taxon>
        <taxon>Wallemiomycetes</taxon>
        <taxon>Wallemiales</taxon>
        <taxon>Wallemiaceae</taxon>
        <taxon>Wallemia</taxon>
    </lineage>
</organism>
<proteinExistence type="inferred from homology"/>
<comment type="catalytic activity">
    <reaction evidence="19">
        <text>(2E)-butenoyl-CoA + L-lysyl-[protein] = N(6)-(2E)-butenoyl-L-lysyl-[protein] + CoA + H(+)</text>
        <dbReference type="Rhea" id="RHEA:53908"/>
        <dbReference type="Rhea" id="RHEA-COMP:9752"/>
        <dbReference type="Rhea" id="RHEA-COMP:13707"/>
        <dbReference type="ChEBI" id="CHEBI:15378"/>
        <dbReference type="ChEBI" id="CHEBI:29969"/>
        <dbReference type="ChEBI" id="CHEBI:57287"/>
        <dbReference type="ChEBI" id="CHEBI:57332"/>
        <dbReference type="ChEBI" id="CHEBI:137954"/>
    </reaction>
    <physiologicalReaction direction="left-to-right" evidence="19">
        <dbReference type="Rhea" id="RHEA:53909"/>
    </physiologicalReaction>
</comment>
<dbReference type="GO" id="GO:0006281">
    <property type="term" value="P:DNA repair"/>
    <property type="evidence" value="ECO:0007669"/>
    <property type="project" value="UniProtKB-KW"/>
</dbReference>
<dbReference type="EC" id="2.3.1.48" evidence="5"/>
<feature type="compositionally biased region" description="Low complexity" evidence="23">
    <location>
        <begin position="130"/>
        <end position="144"/>
    </location>
</feature>
<evidence type="ECO:0000256" key="14">
    <source>
        <dbReference type="ARBA" id="ARBA00023204"/>
    </source>
</evidence>
<dbReference type="InterPro" id="IPR050603">
    <property type="entry name" value="MYST_HAT"/>
</dbReference>
<comment type="function">
    <text evidence="17">Catalytic component of the NuA4 histone acetyltransferase (HAT) complex which is involved in epigenetic transcriptional activation of selected genes principally by acetylation of nucleosomal histones H4, H3, H2B, H2A and H2A variant H2A.Z. Acetylates histone H4 to form H4K5ac, H4K8ac, H4K12ac and H4K16ac, histone H3 to form H3K14ac, and histone H2A to form H2AK4ac and H2AK7ac. The NuA4 complex is involved in the DNA damage response and is required for chromosome segregation. The NuA4 complex plays a direct role in repair of DNA double-strand breaks (DSBs) through homologous recombination. Recruitment to promoters depends on H3K4me. Also acetylates non-histone proteins. In addition to protein acetyltransferase, can use different acyl-CoA substrates, such as 2-hydroxyisobutanoyl-CoA (2-hydroxyisobutyryl-CoA) or (2E)-butenoyl-CoA (crotonyl-CoA), and is able to mediate protein 2-hydroxyisobutyrylation and crotonylation, respectively.</text>
</comment>
<evidence type="ECO:0000256" key="2">
    <source>
        <dbReference type="ARBA" id="ARBA00009339"/>
    </source>
</evidence>